<reference evidence="6 7" key="1">
    <citation type="submission" date="2018-04" db="EMBL/GenBank/DDBJ databases">
        <title>Sphingobacterium cortibacter sp. nov.</title>
        <authorList>
            <person name="Li Y."/>
        </authorList>
    </citation>
    <scope>NUCLEOTIDE SEQUENCE [LARGE SCALE GENOMIC DNA]</scope>
    <source>
        <strain evidence="6 7">2c-3</strain>
    </source>
</reference>
<feature type="domain" description="RNA polymerase sigma factor 70 region 4 type 2" evidence="5">
    <location>
        <begin position="116"/>
        <end position="168"/>
    </location>
</feature>
<sequence length="184" mass="22399">MKDTWLNIIKGDRTSFLKLYDTFYTPLFHYGMTIRRDRELVKESLHILFCELWERHERLPQTKVDPKFYLFTWLKRIIIRQVEIPHSQIEDLLHEPAEESIEAQSIAIEQVMDMHERLQRALNKLTKKQRRYIQWRFFEERSYEEIAELDNASVRTVYNVIYEALKRMRGDIAILHAIILIFSK</sequence>
<dbReference type="CDD" id="cd06171">
    <property type="entry name" value="Sigma70_r4"/>
    <property type="match status" value="1"/>
</dbReference>
<dbReference type="Pfam" id="PF08281">
    <property type="entry name" value="Sigma70_r4_2"/>
    <property type="match status" value="1"/>
</dbReference>
<dbReference type="SUPFAM" id="SSF88659">
    <property type="entry name" value="Sigma3 and sigma4 domains of RNA polymerase sigma factors"/>
    <property type="match status" value="1"/>
</dbReference>
<protein>
    <recommendedName>
        <fullName evidence="5">RNA polymerase sigma factor 70 region 4 type 2 domain-containing protein</fullName>
    </recommendedName>
</protein>
<evidence type="ECO:0000256" key="3">
    <source>
        <dbReference type="ARBA" id="ARBA00023082"/>
    </source>
</evidence>
<dbReference type="GO" id="GO:0016987">
    <property type="term" value="F:sigma factor activity"/>
    <property type="evidence" value="ECO:0007669"/>
    <property type="project" value="UniProtKB-KW"/>
</dbReference>
<keyword evidence="7" id="KW-1185">Reference proteome</keyword>
<dbReference type="PANTHER" id="PTHR43133:SF46">
    <property type="entry name" value="RNA POLYMERASE SIGMA-70 FACTOR ECF SUBFAMILY"/>
    <property type="match status" value="1"/>
</dbReference>
<accession>A0A2T8HNU3</accession>
<evidence type="ECO:0000256" key="2">
    <source>
        <dbReference type="ARBA" id="ARBA00023015"/>
    </source>
</evidence>
<evidence type="ECO:0000256" key="1">
    <source>
        <dbReference type="ARBA" id="ARBA00010641"/>
    </source>
</evidence>
<dbReference type="EMBL" id="QDKG01000001">
    <property type="protein sequence ID" value="PVH27085.1"/>
    <property type="molecule type" value="Genomic_DNA"/>
</dbReference>
<dbReference type="PANTHER" id="PTHR43133">
    <property type="entry name" value="RNA POLYMERASE ECF-TYPE SIGMA FACTO"/>
    <property type="match status" value="1"/>
</dbReference>
<gene>
    <name evidence="6" type="ORF">DC487_05665</name>
</gene>
<dbReference type="RefSeq" id="WP_116774940.1">
    <property type="nucleotide sequence ID" value="NZ_QDKG01000001.1"/>
</dbReference>
<organism evidence="6 7">
    <name type="scientific">Sphingobacterium corticibacter</name>
    <dbReference type="NCBI Taxonomy" id="2171749"/>
    <lineage>
        <taxon>Bacteria</taxon>
        <taxon>Pseudomonadati</taxon>
        <taxon>Bacteroidota</taxon>
        <taxon>Sphingobacteriia</taxon>
        <taxon>Sphingobacteriales</taxon>
        <taxon>Sphingobacteriaceae</taxon>
        <taxon>Sphingobacterium</taxon>
    </lineage>
</organism>
<dbReference type="InterPro" id="IPR039425">
    <property type="entry name" value="RNA_pol_sigma-70-like"/>
</dbReference>
<proteinExistence type="inferred from homology"/>
<evidence type="ECO:0000256" key="4">
    <source>
        <dbReference type="ARBA" id="ARBA00023163"/>
    </source>
</evidence>
<evidence type="ECO:0000259" key="5">
    <source>
        <dbReference type="Pfam" id="PF08281"/>
    </source>
</evidence>
<dbReference type="GO" id="GO:0003677">
    <property type="term" value="F:DNA binding"/>
    <property type="evidence" value="ECO:0007669"/>
    <property type="project" value="InterPro"/>
</dbReference>
<keyword evidence="2" id="KW-0805">Transcription regulation</keyword>
<dbReference type="InterPro" id="IPR014284">
    <property type="entry name" value="RNA_pol_sigma-70_dom"/>
</dbReference>
<dbReference type="Proteomes" id="UP000245627">
    <property type="component" value="Unassembled WGS sequence"/>
</dbReference>
<dbReference type="Gene3D" id="1.10.10.10">
    <property type="entry name" value="Winged helix-like DNA-binding domain superfamily/Winged helix DNA-binding domain"/>
    <property type="match status" value="1"/>
</dbReference>
<dbReference type="Gene3D" id="1.10.1740.10">
    <property type="match status" value="1"/>
</dbReference>
<comment type="similarity">
    <text evidence="1">Belongs to the sigma-70 factor family. ECF subfamily.</text>
</comment>
<dbReference type="GO" id="GO:0006352">
    <property type="term" value="P:DNA-templated transcription initiation"/>
    <property type="evidence" value="ECO:0007669"/>
    <property type="project" value="InterPro"/>
</dbReference>
<dbReference type="SUPFAM" id="SSF88946">
    <property type="entry name" value="Sigma2 domain of RNA polymerase sigma factors"/>
    <property type="match status" value="1"/>
</dbReference>
<keyword evidence="3" id="KW-0731">Sigma factor</keyword>
<evidence type="ECO:0000313" key="7">
    <source>
        <dbReference type="Proteomes" id="UP000245627"/>
    </source>
</evidence>
<dbReference type="InterPro" id="IPR036388">
    <property type="entry name" value="WH-like_DNA-bd_sf"/>
</dbReference>
<dbReference type="AlphaFoldDB" id="A0A2T8HNU3"/>
<dbReference type="InterPro" id="IPR013325">
    <property type="entry name" value="RNA_pol_sigma_r2"/>
</dbReference>
<dbReference type="NCBIfam" id="TIGR02937">
    <property type="entry name" value="sigma70-ECF"/>
    <property type="match status" value="1"/>
</dbReference>
<name>A0A2T8HNU3_9SPHI</name>
<keyword evidence="4" id="KW-0804">Transcription</keyword>
<dbReference type="OrthoDB" id="9150024at2"/>
<dbReference type="InterPro" id="IPR013249">
    <property type="entry name" value="RNA_pol_sigma70_r4_t2"/>
</dbReference>
<evidence type="ECO:0000313" key="6">
    <source>
        <dbReference type="EMBL" id="PVH27085.1"/>
    </source>
</evidence>
<comment type="caution">
    <text evidence="6">The sequence shown here is derived from an EMBL/GenBank/DDBJ whole genome shotgun (WGS) entry which is preliminary data.</text>
</comment>
<dbReference type="InterPro" id="IPR013324">
    <property type="entry name" value="RNA_pol_sigma_r3/r4-like"/>
</dbReference>